<gene>
    <name evidence="6" type="ORF">R7226_18775</name>
</gene>
<keyword evidence="2" id="KW-0378">Hydrolase</keyword>
<evidence type="ECO:0000313" key="6">
    <source>
        <dbReference type="EMBL" id="MDW5596398.1"/>
    </source>
</evidence>
<keyword evidence="7" id="KW-1185">Reference proteome</keyword>
<dbReference type="InterPro" id="IPR027474">
    <property type="entry name" value="L-asparaginase_N"/>
</dbReference>
<dbReference type="CDD" id="cd08964">
    <property type="entry name" value="L-asparaginase_II"/>
    <property type="match status" value="1"/>
</dbReference>
<evidence type="ECO:0000256" key="3">
    <source>
        <dbReference type="PROSITE-ProRule" id="PRU10100"/>
    </source>
</evidence>
<dbReference type="PROSITE" id="PS00917">
    <property type="entry name" value="ASN_GLN_ASE_2"/>
    <property type="match status" value="1"/>
</dbReference>
<dbReference type="PIRSF" id="PIRSF001220">
    <property type="entry name" value="L-ASNase_gatD"/>
    <property type="match status" value="1"/>
</dbReference>
<reference evidence="7" key="1">
    <citation type="submission" date="2023-07" db="EMBL/GenBank/DDBJ databases">
        <title>Conexibacter stalactiti sp. nov., isolated from stalactites in a lava cave and emended description of the genus Conexibacter.</title>
        <authorList>
            <person name="Lee S.D."/>
        </authorList>
    </citation>
    <scope>NUCLEOTIDE SEQUENCE [LARGE SCALE GENOMIC DNA]</scope>
    <source>
        <strain evidence="7">KCTC 39840</strain>
    </source>
</reference>
<evidence type="ECO:0000259" key="4">
    <source>
        <dbReference type="Pfam" id="PF00710"/>
    </source>
</evidence>
<dbReference type="PROSITE" id="PS51732">
    <property type="entry name" value="ASN_GLN_ASE_3"/>
    <property type="match status" value="1"/>
</dbReference>
<dbReference type="SMART" id="SM00870">
    <property type="entry name" value="Asparaginase"/>
    <property type="match status" value="1"/>
</dbReference>
<dbReference type="InterPro" id="IPR036152">
    <property type="entry name" value="Asp/glu_Ase-like_sf"/>
</dbReference>
<protein>
    <submittedName>
        <fullName evidence="6">Asparaginase</fullName>
    </submittedName>
</protein>
<comment type="similarity">
    <text evidence="1">Belongs to the asparaginase 1 family.</text>
</comment>
<sequence length="325" mass="32794">MSAVKRIVTIGSGGTISAVADARRRAGGGLGAADIVQAAGEPLPGIELSAVDVRRIPGRAMAPADMQAIASTIAAEVAAGCDGVVVTHGTDTVEETAYALALMLDVPVPIVLSAAMRLPGDVGHDGGANVRAALVAARDERVAALGPVLAIQDELHLARWVTKAHTSRVAAFASPETGPVGVFAEDRLQLSATHGPDDHLGLPAGDLGATRVELIWVAAGMDGLLLDAAAERADGIVVAGSGGGHVPPPVAEAIERAIARGVPVVIASRCAAGPTLERTYGGPGGELHLRELGAHFAGRIPALKARLRLQVALALGRGAQEVFPA</sequence>
<evidence type="ECO:0000256" key="2">
    <source>
        <dbReference type="ARBA" id="ARBA00022801"/>
    </source>
</evidence>
<dbReference type="InterPro" id="IPR037152">
    <property type="entry name" value="L-asparaginase_N_sf"/>
</dbReference>
<evidence type="ECO:0000259" key="5">
    <source>
        <dbReference type="Pfam" id="PF17763"/>
    </source>
</evidence>
<proteinExistence type="inferred from homology"/>
<dbReference type="InterPro" id="IPR006034">
    <property type="entry name" value="Asparaginase/glutaminase-like"/>
</dbReference>
<dbReference type="PIRSF" id="PIRSF500176">
    <property type="entry name" value="L_ASNase"/>
    <property type="match status" value="1"/>
</dbReference>
<dbReference type="SUPFAM" id="SSF53774">
    <property type="entry name" value="Glutaminase/Asparaginase"/>
    <property type="match status" value="1"/>
</dbReference>
<dbReference type="InterPro" id="IPR027475">
    <property type="entry name" value="Asparaginase/glutaminase_AS2"/>
</dbReference>
<dbReference type="PANTHER" id="PTHR11707">
    <property type="entry name" value="L-ASPARAGINASE"/>
    <property type="match status" value="1"/>
</dbReference>
<feature type="domain" description="Asparaginase/glutaminase C-terminal" evidence="5">
    <location>
        <begin position="211"/>
        <end position="322"/>
    </location>
</feature>
<feature type="domain" description="L-asparaginase N-terminal" evidence="4">
    <location>
        <begin position="6"/>
        <end position="191"/>
    </location>
</feature>
<dbReference type="Gene3D" id="3.40.50.40">
    <property type="match status" value="1"/>
</dbReference>
<accession>A0ABU4HSZ5</accession>
<dbReference type="Pfam" id="PF17763">
    <property type="entry name" value="Asparaginase_C"/>
    <property type="match status" value="1"/>
</dbReference>
<feature type="active site" evidence="3">
    <location>
        <position position="90"/>
    </location>
</feature>
<evidence type="ECO:0000313" key="7">
    <source>
        <dbReference type="Proteomes" id="UP001284601"/>
    </source>
</evidence>
<dbReference type="InterPro" id="IPR040919">
    <property type="entry name" value="Asparaginase_C"/>
</dbReference>
<name>A0ABU4HSZ5_9ACTN</name>
<dbReference type="InterPro" id="IPR004550">
    <property type="entry name" value="AsnASE_II"/>
</dbReference>
<dbReference type="Proteomes" id="UP001284601">
    <property type="component" value="Unassembled WGS sequence"/>
</dbReference>
<organism evidence="6 7">
    <name type="scientific">Conexibacter stalactiti</name>
    <dbReference type="NCBI Taxonomy" id="1940611"/>
    <lineage>
        <taxon>Bacteria</taxon>
        <taxon>Bacillati</taxon>
        <taxon>Actinomycetota</taxon>
        <taxon>Thermoleophilia</taxon>
        <taxon>Solirubrobacterales</taxon>
        <taxon>Conexibacteraceae</taxon>
        <taxon>Conexibacter</taxon>
    </lineage>
</organism>
<dbReference type="Gene3D" id="3.40.50.1170">
    <property type="entry name" value="L-asparaginase, N-terminal domain"/>
    <property type="match status" value="1"/>
</dbReference>
<comment type="caution">
    <text evidence="6">The sequence shown here is derived from an EMBL/GenBank/DDBJ whole genome shotgun (WGS) entry which is preliminary data.</text>
</comment>
<evidence type="ECO:0000256" key="1">
    <source>
        <dbReference type="ARBA" id="ARBA00010518"/>
    </source>
</evidence>
<dbReference type="InterPro" id="IPR027473">
    <property type="entry name" value="L-asparaginase_C"/>
</dbReference>
<dbReference type="Pfam" id="PF00710">
    <property type="entry name" value="Asparaginase"/>
    <property type="match status" value="1"/>
</dbReference>
<dbReference type="PRINTS" id="PR00139">
    <property type="entry name" value="ASNGLNASE"/>
</dbReference>
<dbReference type="EMBL" id="JAWSTH010000055">
    <property type="protein sequence ID" value="MDW5596398.1"/>
    <property type="molecule type" value="Genomic_DNA"/>
</dbReference>
<dbReference type="RefSeq" id="WP_318598781.1">
    <property type="nucleotide sequence ID" value="NZ_JAWSTH010000055.1"/>
</dbReference>
<dbReference type="PANTHER" id="PTHR11707:SF28">
    <property type="entry name" value="60 KDA LYSOPHOSPHOLIPASE"/>
    <property type="match status" value="1"/>
</dbReference>